<gene>
    <name evidence="12" type="primary">modC_2</name>
    <name evidence="12" type="ORF">GCM10007907_15010</name>
</gene>
<keyword evidence="8" id="KW-0472">Membrane</keyword>
<evidence type="ECO:0000259" key="10">
    <source>
        <dbReference type="PROSITE" id="PS50893"/>
    </source>
</evidence>
<dbReference type="Gene3D" id="2.40.50.100">
    <property type="match status" value="1"/>
</dbReference>
<evidence type="ECO:0000313" key="13">
    <source>
        <dbReference type="Proteomes" id="UP001156706"/>
    </source>
</evidence>
<dbReference type="InterPro" id="IPR005116">
    <property type="entry name" value="Transp-assoc_OB_typ1"/>
</dbReference>
<keyword evidence="6 12" id="KW-0067">ATP-binding</keyword>
<feature type="domain" description="ABC transporter" evidence="10">
    <location>
        <begin position="2"/>
        <end position="234"/>
    </location>
</feature>
<evidence type="ECO:0000256" key="9">
    <source>
        <dbReference type="PROSITE-ProRule" id="PRU01213"/>
    </source>
</evidence>
<dbReference type="GO" id="GO:0005524">
    <property type="term" value="F:ATP binding"/>
    <property type="evidence" value="ECO:0007669"/>
    <property type="project" value="UniProtKB-KW"/>
</dbReference>
<evidence type="ECO:0000259" key="11">
    <source>
        <dbReference type="PROSITE" id="PS51866"/>
    </source>
</evidence>
<dbReference type="InterPro" id="IPR011868">
    <property type="entry name" value="ModC_ABC_ATP-bd"/>
</dbReference>
<evidence type="ECO:0000256" key="6">
    <source>
        <dbReference type="ARBA" id="ARBA00022840"/>
    </source>
</evidence>
<dbReference type="EMBL" id="BSOG01000002">
    <property type="protein sequence ID" value="GLR12711.1"/>
    <property type="molecule type" value="Genomic_DNA"/>
</dbReference>
<dbReference type="SMART" id="SM00382">
    <property type="entry name" value="AAA"/>
    <property type="match status" value="1"/>
</dbReference>
<keyword evidence="5" id="KW-0547">Nucleotide-binding</keyword>
<keyword evidence="1" id="KW-0813">Transport</keyword>
<dbReference type="Pfam" id="PF00005">
    <property type="entry name" value="ABC_tran"/>
    <property type="match status" value="1"/>
</dbReference>
<evidence type="ECO:0000256" key="1">
    <source>
        <dbReference type="ARBA" id="ARBA00022448"/>
    </source>
</evidence>
<dbReference type="SUPFAM" id="SSF50331">
    <property type="entry name" value="MOP-like"/>
    <property type="match status" value="1"/>
</dbReference>
<dbReference type="PROSITE" id="PS00211">
    <property type="entry name" value="ABC_TRANSPORTER_1"/>
    <property type="match status" value="1"/>
</dbReference>
<keyword evidence="2" id="KW-1003">Cell membrane</keyword>
<name>A0ABQ5YCM6_9NEIS</name>
<evidence type="ECO:0000256" key="2">
    <source>
        <dbReference type="ARBA" id="ARBA00022475"/>
    </source>
</evidence>
<dbReference type="RefSeq" id="WP_284195850.1">
    <property type="nucleotide sequence ID" value="NZ_BSOG01000002.1"/>
</dbReference>
<protein>
    <submittedName>
        <fullName evidence="12">Molybdenum import ATP-binding protein ModC</fullName>
    </submittedName>
</protein>
<dbReference type="InterPro" id="IPR017871">
    <property type="entry name" value="ABC_transporter-like_CS"/>
</dbReference>
<evidence type="ECO:0000256" key="5">
    <source>
        <dbReference type="ARBA" id="ARBA00022741"/>
    </source>
</evidence>
<evidence type="ECO:0000256" key="8">
    <source>
        <dbReference type="ARBA" id="ARBA00023136"/>
    </source>
</evidence>
<dbReference type="NCBIfam" id="TIGR02142">
    <property type="entry name" value="modC_ABC"/>
    <property type="match status" value="1"/>
</dbReference>
<dbReference type="SUPFAM" id="SSF52540">
    <property type="entry name" value="P-loop containing nucleoside triphosphate hydrolases"/>
    <property type="match status" value="1"/>
</dbReference>
<evidence type="ECO:0000313" key="12">
    <source>
        <dbReference type="EMBL" id="GLR12711.1"/>
    </source>
</evidence>
<dbReference type="Pfam" id="PF03459">
    <property type="entry name" value="TOBE"/>
    <property type="match status" value="1"/>
</dbReference>
<dbReference type="InterPro" id="IPR050334">
    <property type="entry name" value="Molybdenum_import_ModC"/>
</dbReference>
<dbReference type="PANTHER" id="PTHR43514:SF10">
    <property type="entry name" value="MOLYBDENUM IMPORT ATP-BINDING PROTEIN MODC 2"/>
    <property type="match status" value="1"/>
</dbReference>
<dbReference type="PANTHER" id="PTHR43514">
    <property type="entry name" value="ABC TRANSPORTER I FAMILY MEMBER 10"/>
    <property type="match status" value="1"/>
</dbReference>
<dbReference type="PROSITE" id="PS51866">
    <property type="entry name" value="MOP"/>
    <property type="match status" value="1"/>
</dbReference>
<keyword evidence="3 9" id="KW-0500">Molybdenum</keyword>
<dbReference type="Proteomes" id="UP001156706">
    <property type="component" value="Unassembled WGS sequence"/>
</dbReference>
<keyword evidence="7" id="KW-1278">Translocase</keyword>
<sequence>MSVRANLTCGLGAFRLAAELSLPGNGVTALFGASGSGKTSLLRCLAGLEPTARGYLEVSGEVWLDSERGIALSTHLRGVGLVFQEASLFAHLDVRRNLEFGLQRTPVAQRRLHWEGALELLGIAHLLERLPTRLSGGERQRVAIARALLASPRMLLLDEPLAALDQPRKDEILPYLDRLHRELAIPMVYVTHAMEEVSRLADHLVLLEAGRVVAAGPLSSTLARPDLPASFEDEIGVIVQAVVAHVDSQYQLAHLSCAVGELRVPRQGLKPADGCRVRIRARDVSLTLHEETDTSILNRLPGMVAAIHPSSHPAQVLVSLLVGELPLVARITRLSCDKLQLQVGSKVWAQIKSAALL</sequence>
<dbReference type="InterPro" id="IPR027417">
    <property type="entry name" value="P-loop_NTPase"/>
</dbReference>
<organism evidence="12 13">
    <name type="scientific">Chitinimonas prasina</name>
    <dbReference type="NCBI Taxonomy" id="1434937"/>
    <lineage>
        <taxon>Bacteria</taxon>
        <taxon>Pseudomonadati</taxon>
        <taxon>Pseudomonadota</taxon>
        <taxon>Betaproteobacteria</taxon>
        <taxon>Neisseriales</taxon>
        <taxon>Chitinibacteraceae</taxon>
        <taxon>Chitinimonas</taxon>
    </lineage>
</organism>
<dbReference type="InterPro" id="IPR003593">
    <property type="entry name" value="AAA+_ATPase"/>
</dbReference>
<dbReference type="Gene3D" id="3.40.50.300">
    <property type="entry name" value="P-loop containing nucleotide triphosphate hydrolases"/>
    <property type="match status" value="1"/>
</dbReference>
<evidence type="ECO:0000256" key="4">
    <source>
        <dbReference type="ARBA" id="ARBA00022519"/>
    </source>
</evidence>
<dbReference type="PROSITE" id="PS50893">
    <property type="entry name" value="ABC_TRANSPORTER_2"/>
    <property type="match status" value="1"/>
</dbReference>
<evidence type="ECO:0000256" key="7">
    <source>
        <dbReference type="ARBA" id="ARBA00022967"/>
    </source>
</evidence>
<comment type="caution">
    <text evidence="12">The sequence shown here is derived from an EMBL/GenBank/DDBJ whole genome shotgun (WGS) entry which is preliminary data.</text>
</comment>
<accession>A0ABQ5YCM6</accession>
<feature type="domain" description="Mop" evidence="11">
    <location>
        <begin position="293"/>
        <end position="357"/>
    </location>
</feature>
<evidence type="ECO:0000256" key="3">
    <source>
        <dbReference type="ARBA" id="ARBA00022505"/>
    </source>
</evidence>
<keyword evidence="13" id="KW-1185">Reference proteome</keyword>
<dbReference type="InterPro" id="IPR003439">
    <property type="entry name" value="ABC_transporter-like_ATP-bd"/>
</dbReference>
<dbReference type="InterPro" id="IPR004606">
    <property type="entry name" value="Mop_domain"/>
</dbReference>
<keyword evidence="4" id="KW-0997">Cell inner membrane</keyword>
<proteinExistence type="predicted"/>
<reference evidence="13" key="1">
    <citation type="journal article" date="2019" name="Int. J. Syst. Evol. Microbiol.">
        <title>The Global Catalogue of Microorganisms (GCM) 10K type strain sequencing project: providing services to taxonomists for standard genome sequencing and annotation.</title>
        <authorList>
            <consortium name="The Broad Institute Genomics Platform"/>
            <consortium name="The Broad Institute Genome Sequencing Center for Infectious Disease"/>
            <person name="Wu L."/>
            <person name="Ma J."/>
        </authorList>
    </citation>
    <scope>NUCLEOTIDE SEQUENCE [LARGE SCALE GENOMIC DNA]</scope>
    <source>
        <strain evidence="13">NBRC 110044</strain>
    </source>
</reference>
<dbReference type="InterPro" id="IPR008995">
    <property type="entry name" value="Mo/tungstate-bd_C_term_dom"/>
</dbReference>